<dbReference type="PANTHER" id="PTHR43798">
    <property type="entry name" value="MONOACYLGLYCEROL LIPASE"/>
    <property type="match status" value="1"/>
</dbReference>
<name>A0A5N0UN39_9PSEU</name>
<dbReference type="SUPFAM" id="SSF53474">
    <property type="entry name" value="alpha/beta-Hydrolases"/>
    <property type="match status" value="1"/>
</dbReference>
<evidence type="ECO:0000313" key="2">
    <source>
        <dbReference type="EMBL" id="KAA9148523.1"/>
    </source>
</evidence>
<dbReference type="RefSeq" id="WP_144761783.1">
    <property type="nucleotide sequence ID" value="NZ_VMNW02000171.1"/>
</dbReference>
<dbReference type="InterPro" id="IPR000073">
    <property type="entry name" value="AB_hydrolase_1"/>
</dbReference>
<feature type="domain" description="AB hydrolase-1" evidence="1">
    <location>
        <begin position="18"/>
        <end position="244"/>
    </location>
</feature>
<comment type="caution">
    <text evidence="2">The sequence shown here is derived from an EMBL/GenBank/DDBJ whole genome shotgun (WGS) entry which is preliminary data.</text>
</comment>
<dbReference type="GO" id="GO:0016787">
    <property type="term" value="F:hydrolase activity"/>
    <property type="evidence" value="ECO:0007669"/>
    <property type="project" value="UniProtKB-KW"/>
</dbReference>
<dbReference type="EMBL" id="VMNW02000171">
    <property type="protein sequence ID" value="KAA9148523.1"/>
    <property type="molecule type" value="Genomic_DNA"/>
</dbReference>
<sequence>MTVSINLRQDGPPDAPALLLIHGTGASLRSWDPMVPLLTDSLHVIRIDLPGCGGSAKPESYAVPAQARLVGEALDRIGVEHAAVVGHSSGSAFATALTEERPDLVSALVFISFGPNMGAYIAEEIDLGDVPWPDLSDEQVRRLMRSGFRPGYEIPQEYVDQFRDIDLQVFAAETQSIRAYLKERGLPERLAPLGKPLLVLFGEQDLRWAPSSAAEYRAVPGAQIELLAGAGHSPNLEDPPRTARYVLSFAANGRA</sequence>
<protein>
    <submittedName>
        <fullName evidence="2">Alpha/beta fold hydrolase</fullName>
    </submittedName>
</protein>
<dbReference type="PANTHER" id="PTHR43798:SF33">
    <property type="entry name" value="HYDROLASE, PUTATIVE (AFU_ORTHOLOGUE AFUA_2G14860)-RELATED"/>
    <property type="match status" value="1"/>
</dbReference>
<dbReference type="AlphaFoldDB" id="A0A5N0UN39"/>
<gene>
    <name evidence="2" type="ORF">FPZ12_044910</name>
</gene>
<proteinExistence type="predicted"/>
<evidence type="ECO:0000313" key="3">
    <source>
        <dbReference type="Proteomes" id="UP000319769"/>
    </source>
</evidence>
<reference evidence="2" key="1">
    <citation type="submission" date="2019-09" db="EMBL/GenBank/DDBJ databases">
        <authorList>
            <person name="Teo W.F.A."/>
            <person name="Duangmal K."/>
        </authorList>
    </citation>
    <scope>NUCLEOTIDE SEQUENCE [LARGE SCALE GENOMIC DNA]</scope>
    <source>
        <strain evidence="2">K81G1</strain>
    </source>
</reference>
<dbReference type="Proteomes" id="UP000319769">
    <property type="component" value="Unassembled WGS sequence"/>
</dbReference>
<dbReference type="OrthoDB" id="5495375at2"/>
<dbReference type="InterPro" id="IPR050266">
    <property type="entry name" value="AB_hydrolase_sf"/>
</dbReference>
<accession>A0A5N0UN39</accession>
<evidence type="ECO:0000259" key="1">
    <source>
        <dbReference type="Pfam" id="PF12697"/>
    </source>
</evidence>
<keyword evidence="2" id="KW-0378">Hydrolase</keyword>
<dbReference type="InterPro" id="IPR029058">
    <property type="entry name" value="AB_hydrolase_fold"/>
</dbReference>
<keyword evidence="3" id="KW-1185">Reference proteome</keyword>
<organism evidence="2 3">
    <name type="scientific">Amycolatopsis acidicola</name>
    <dbReference type="NCBI Taxonomy" id="2596893"/>
    <lineage>
        <taxon>Bacteria</taxon>
        <taxon>Bacillati</taxon>
        <taxon>Actinomycetota</taxon>
        <taxon>Actinomycetes</taxon>
        <taxon>Pseudonocardiales</taxon>
        <taxon>Pseudonocardiaceae</taxon>
        <taxon>Amycolatopsis</taxon>
    </lineage>
</organism>
<dbReference type="Gene3D" id="3.40.50.1820">
    <property type="entry name" value="alpha/beta hydrolase"/>
    <property type="match status" value="1"/>
</dbReference>
<dbReference type="GO" id="GO:0016020">
    <property type="term" value="C:membrane"/>
    <property type="evidence" value="ECO:0007669"/>
    <property type="project" value="TreeGrafter"/>
</dbReference>
<dbReference type="Pfam" id="PF12697">
    <property type="entry name" value="Abhydrolase_6"/>
    <property type="match status" value="1"/>
</dbReference>